<accession>A0A2L0X3X7</accession>
<dbReference type="GO" id="GO:0005829">
    <property type="term" value="C:cytosol"/>
    <property type="evidence" value="ECO:0007669"/>
    <property type="project" value="TreeGrafter"/>
</dbReference>
<proteinExistence type="predicted"/>
<dbReference type="Gene3D" id="3.40.50.1580">
    <property type="entry name" value="Nucleoside phosphorylase domain"/>
    <property type="match status" value="1"/>
</dbReference>
<sequence length="235" mass="23358">MAIAPSPGGSEVVAVLAVSGMDFEARIASGPGVETLYGHRDAALARVLDARLAQGCDGVISFGVAGGLDPTLPPGTVIVATAVRAGDASYSTDPYWTAALRRALPQAVCGLLAGSDTPVTTVTGKTALHESHGALAVDMESHIAALAAQTHHIPFAALRVVIDPADRPVPPLAVAGMAADGSTDIGAILFGLLKAPHQLGGLLRLGRDASAAKSALSAARHAVGAGFALTALAAA</sequence>
<dbReference type="InterPro" id="IPR035994">
    <property type="entry name" value="Nucleoside_phosphorylase_sf"/>
</dbReference>
<evidence type="ECO:0000313" key="3">
    <source>
        <dbReference type="Proteomes" id="UP000253772"/>
    </source>
</evidence>
<dbReference type="NCBIfam" id="NF005476">
    <property type="entry name" value="PRK07077.1"/>
    <property type="match status" value="1"/>
</dbReference>
<dbReference type="GO" id="GO:0008930">
    <property type="term" value="F:methylthioadenosine nucleosidase activity"/>
    <property type="evidence" value="ECO:0007669"/>
    <property type="project" value="TreeGrafter"/>
</dbReference>
<dbReference type="PANTHER" id="PTHR46832">
    <property type="entry name" value="5'-METHYLTHIOADENOSINE/S-ADENOSYLHOMOCYSTEINE NUCLEOSIDASE"/>
    <property type="match status" value="1"/>
</dbReference>
<evidence type="ECO:0000259" key="1">
    <source>
        <dbReference type="Pfam" id="PF01048"/>
    </source>
</evidence>
<dbReference type="InterPro" id="IPR017831">
    <property type="entry name" value="Hopanoid-assoc_phosphoryl_HpnG"/>
</dbReference>
<dbReference type="PANTHER" id="PTHR46832:SF1">
    <property type="entry name" value="5'-METHYLTHIOADENOSINE_S-ADENOSYLHOMOCYSTEINE NUCLEOSIDASE"/>
    <property type="match status" value="1"/>
</dbReference>
<evidence type="ECO:0000313" key="2">
    <source>
        <dbReference type="EMBL" id="QBP12132.1"/>
    </source>
</evidence>
<dbReference type="InterPro" id="IPR000845">
    <property type="entry name" value="Nucleoside_phosphorylase_d"/>
</dbReference>
<organism evidence="2 3">
    <name type="scientific">Cupriavidus metallidurans</name>
    <dbReference type="NCBI Taxonomy" id="119219"/>
    <lineage>
        <taxon>Bacteria</taxon>
        <taxon>Pseudomonadati</taxon>
        <taxon>Pseudomonadota</taxon>
        <taxon>Betaproteobacteria</taxon>
        <taxon>Burkholderiales</taxon>
        <taxon>Burkholderiaceae</taxon>
        <taxon>Cupriavidus</taxon>
    </lineage>
</organism>
<dbReference type="EMBL" id="CP037901">
    <property type="protein sequence ID" value="QBP12132.1"/>
    <property type="molecule type" value="Genomic_DNA"/>
</dbReference>
<gene>
    <name evidence="2" type="ORF">DDF84_020350</name>
</gene>
<protein>
    <submittedName>
        <fullName evidence="2">Phosphorylase</fullName>
    </submittedName>
</protein>
<feature type="domain" description="Nucleoside phosphorylase" evidence="1">
    <location>
        <begin position="37"/>
        <end position="185"/>
    </location>
</feature>
<dbReference type="CDD" id="cd17768">
    <property type="entry name" value="adenosylhopane_nucleosidase_HpnG-like"/>
    <property type="match status" value="1"/>
</dbReference>
<reference evidence="2 3" key="1">
    <citation type="submission" date="2019-03" db="EMBL/GenBank/DDBJ databases">
        <title>Comparative insights into the high quality Complete genome sequence of highly metal resistant Cupriavidus metallidurans strain BS1 isolated from a gold-copper mine.</title>
        <authorList>
            <person name="Mazhar H.S."/>
            <person name="Rensing C."/>
        </authorList>
    </citation>
    <scope>NUCLEOTIDE SEQUENCE [LARGE SCALE GENOMIC DNA]</scope>
    <source>
        <strain evidence="2 3">BS1</strain>
    </source>
</reference>
<dbReference type="OrthoDB" id="9033573at2"/>
<dbReference type="AlphaFoldDB" id="A0A2L0X3X7"/>
<name>A0A2L0X3X7_9BURK</name>
<dbReference type="SUPFAM" id="SSF53167">
    <property type="entry name" value="Purine and uridine phosphorylases"/>
    <property type="match status" value="1"/>
</dbReference>
<dbReference type="GO" id="GO:0019284">
    <property type="term" value="P:L-methionine salvage from S-adenosylmethionine"/>
    <property type="evidence" value="ECO:0007669"/>
    <property type="project" value="TreeGrafter"/>
</dbReference>
<dbReference type="Pfam" id="PF01048">
    <property type="entry name" value="PNP_UDP_1"/>
    <property type="match status" value="1"/>
</dbReference>
<dbReference type="GO" id="GO:0009116">
    <property type="term" value="P:nucleoside metabolic process"/>
    <property type="evidence" value="ECO:0007669"/>
    <property type="project" value="InterPro"/>
</dbReference>
<dbReference type="GO" id="GO:0008782">
    <property type="term" value="F:adenosylhomocysteine nucleosidase activity"/>
    <property type="evidence" value="ECO:0007669"/>
    <property type="project" value="TreeGrafter"/>
</dbReference>
<dbReference type="Proteomes" id="UP000253772">
    <property type="component" value="Chromosome c2"/>
</dbReference>
<dbReference type="NCBIfam" id="TIGR03468">
    <property type="entry name" value="HpnG"/>
    <property type="match status" value="1"/>
</dbReference>